<dbReference type="InterPro" id="IPR000462">
    <property type="entry name" value="CDP-OH_P_trans"/>
</dbReference>
<proteinExistence type="inferred from homology"/>
<feature type="transmembrane region" description="Helical" evidence="4">
    <location>
        <begin position="164"/>
        <end position="187"/>
    </location>
</feature>
<dbReference type="AlphaFoldDB" id="A0A4R9ANR7"/>
<evidence type="ECO:0000256" key="4">
    <source>
        <dbReference type="SAM" id="Phobius"/>
    </source>
</evidence>
<protein>
    <submittedName>
        <fullName evidence="5">CDP-alcohol phosphatidyltransferase family protein</fullName>
    </submittedName>
</protein>
<feature type="region of interest" description="Disordered" evidence="3">
    <location>
        <begin position="17"/>
        <end position="36"/>
    </location>
</feature>
<dbReference type="Proteomes" id="UP000297983">
    <property type="component" value="Unassembled WGS sequence"/>
</dbReference>
<comment type="caution">
    <text evidence="5">The sequence shown here is derived from an EMBL/GenBank/DDBJ whole genome shotgun (WGS) entry which is preliminary data.</text>
</comment>
<dbReference type="Pfam" id="PF01066">
    <property type="entry name" value="CDP-OH_P_transf"/>
    <property type="match status" value="1"/>
</dbReference>
<dbReference type="EMBL" id="SOHL01000030">
    <property type="protein sequence ID" value="TFD66685.1"/>
    <property type="molecule type" value="Genomic_DNA"/>
</dbReference>
<keyword evidence="4" id="KW-0812">Transmembrane</keyword>
<dbReference type="GO" id="GO:0016780">
    <property type="term" value="F:phosphotransferase activity, for other substituted phosphate groups"/>
    <property type="evidence" value="ECO:0007669"/>
    <property type="project" value="InterPro"/>
</dbReference>
<feature type="compositionally biased region" description="Low complexity" evidence="3">
    <location>
        <begin position="17"/>
        <end position="31"/>
    </location>
</feature>
<dbReference type="InterPro" id="IPR048254">
    <property type="entry name" value="CDP_ALCOHOL_P_TRANSF_CS"/>
</dbReference>
<keyword evidence="4" id="KW-0472">Membrane</keyword>
<reference evidence="5 6" key="1">
    <citation type="submission" date="2019-03" db="EMBL/GenBank/DDBJ databases">
        <title>Genomics of glacier-inhabiting Cryobacterium strains.</title>
        <authorList>
            <person name="Liu Q."/>
            <person name="Xin Y.-H."/>
        </authorList>
    </citation>
    <scope>NUCLEOTIDE SEQUENCE [LARGE SCALE GENOMIC DNA]</scope>
    <source>
        <strain evidence="5 6">Hz16</strain>
    </source>
</reference>
<keyword evidence="4" id="KW-1133">Transmembrane helix</keyword>
<evidence type="ECO:0000256" key="2">
    <source>
        <dbReference type="RuleBase" id="RU003750"/>
    </source>
</evidence>
<dbReference type="GO" id="GO:0008654">
    <property type="term" value="P:phospholipid biosynthetic process"/>
    <property type="evidence" value="ECO:0007669"/>
    <property type="project" value="InterPro"/>
</dbReference>
<evidence type="ECO:0000313" key="5">
    <source>
        <dbReference type="EMBL" id="TFD66685.1"/>
    </source>
</evidence>
<dbReference type="RefSeq" id="WP_134553381.1">
    <property type="nucleotide sequence ID" value="NZ_SOHL01000030.1"/>
</dbReference>
<organism evidence="5 6">
    <name type="scientific">Cryobacterium gelidum</name>
    <dbReference type="NCBI Taxonomy" id="1259164"/>
    <lineage>
        <taxon>Bacteria</taxon>
        <taxon>Bacillati</taxon>
        <taxon>Actinomycetota</taxon>
        <taxon>Actinomycetes</taxon>
        <taxon>Micrococcales</taxon>
        <taxon>Microbacteriaceae</taxon>
        <taxon>Cryobacterium</taxon>
    </lineage>
</organism>
<dbReference type="PROSITE" id="PS00379">
    <property type="entry name" value="CDP_ALCOHOL_P_TRANSF"/>
    <property type="match status" value="1"/>
</dbReference>
<dbReference type="Gene3D" id="1.20.120.1760">
    <property type="match status" value="1"/>
</dbReference>
<gene>
    <name evidence="5" type="ORF">E3T50_15975</name>
</gene>
<feature type="transmembrane region" description="Helical" evidence="4">
    <location>
        <begin position="105"/>
        <end position="129"/>
    </location>
</feature>
<dbReference type="GO" id="GO:0016020">
    <property type="term" value="C:membrane"/>
    <property type="evidence" value="ECO:0007669"/>
    <property type="project" value="InterPro"/>
</dbReference>
<evidence type="ECO:0000313" key="6">
    <source>
        <dbReference type="Proteomes" id="UP000297983"/>
    </source>
</evidence>
<evidence type="ECO:0000256" key="1">
    <source>
        <dbReference type="ARBA" id="ARBA00022679"/>
    </source>
</evidence>
<comment type="similarity">
    <text evidence="2">Belongs to the CDP-alcohol phosphatidyltransferase class-I family.</text>
</comment>
<keyword evidence="6" id="KW-1185">Reference proteome</keyword>
<accession>A0A4R9ANR7</accession>
<feature type="transmembrane region" description="Helical" evidence="4">
    <location>
        <begin position="233"/>
        <end position="257"/>
    </location>
</feature>
<sequence>MTRSSLALPVPTALPVPEASLAPEPSALPASDDTSRPAVATERAFLAALRGLRTAQKPGNGVPAYTRWVNRRLARFAAALAYSRGWSANAVTATSALFSVGGLSLLIALPPSVGSGVGAAVLLAIGYVLDSADGQVARLGKTGGPSGEWLDHVVDAMRTPAIHLAVLIGLYAVPGIGTWPLLIAIGYCLVSCGQFLSQILSEQLAGPAVPISDTAGIKQSLVLVPTDTGTLCWIFLLWGAPTVFVWVYALMFLLNTVHAAISMRRKYVRLVALNQQFARG</sequence>
<evidence type="ECO:0000256" key="3">
    <source>
        <dbReference type="SAM" id="MobiDB-lite"/>
    </source>
</evidence>
<dbReference type="InterPro" id="IPR043130">
    <property type="entry name" value="CDP-OH_PTrfase_TM_dom"/>
</dbReference>
<name>A0A4R9ANR7_9MICO</name>
<keyword evidence="1 2" id="KW-0808">Transferase</keyword>